<dbReference type="Pfam" id="PF04854">
    <property type="entry name" value="DUF624"/>
    <property type="match status" value="1"/>
</dbReference>
<evidence type="ECO:0000313" key="4">
    <source>
        <dbReference type="Proteomes" id="UP000823912"/>
    </source>
</evidence>
<name>A0A9D1E996_9FIRM</name>
<dbReference type="Proteomes" id="UP000823912">
    <property type="component" value="Unassembled WGS sequence"/>
</dbReference>
<feature type="region of interest" description="Disordered" evidence="1">
    <location>
        <begin position="201"/>
        <end position="223"/>
    </location>
</feature>
<evidence type="ECO:0000256" key="1">
    <source>
        <dbReference type="SAM" id="MobiDB-lite"/>
    </source>
</evidence>
<evidence type="ECO:0000313" key="3">
    <source>
        <dbReference type="EMBL" id="HIR70747.1"/>
    </source>
</evidence>
<feature type="transmembrane region" description="Helical" evidence="2">
    <location>
        <begin position="106"/>
        <end position="129"/>
    </location>
</feature>
<reference evidence="3" key="2">
    <citation type="journal article" date="2021" name="PeerJ">
        <title>Extensive microbial diversity within the chicken gut microbiome revealed by metagenomics and culture.</title>
        <authorList>
            <person name="Gilroy R."/>
            <person name="Ravi A."/>
            <person name="Getino M."/>
            <person name="Pursley I."/>
            <person name="Horton D.L."/>
            <person name="Alikhan N.F."/>
            <person name="Baker D."/>
            <person name="Gharbi K."/>
            <person name="Hall N."/>
            <person name="Watson M."/>
            <person name="Adriaenssens E.M."/>
            <person name="Foster-Nyarko E."/>
            <person name="Jarju S."/>
            <person name="Secka A."/>
            <person name="Antonio M."/>
            <person name="Oren A."/>
            <person name="Chaudhuri R.R."/>
            <person name="La Ragione R."/>
            <person name="Hildebrand F."/>
            <person name="Pallen M.J."/>
        </authorList>
    </citation>
    <scope>NUCLEOTIDE SEQUENCE</scope>
    <source>
        <strain evidence="3">ChiSjej5B23-6657</strain>
    </source>
</reference>
<dbReference type="AlphaFoldDB" id="A0A9D1E996"/>
<gene>
    <name evidence="3" type="ORF">IAA55_05660</name>
</gene>
<sequence length="223" mass="25956">MEPNENGFFGALNKMANCLIVNACWFAACLPIFTIGASTAAMYATIQRNILHDKGYPFPTFWKEFKRNFKSATIIWLAVLAVSAILIFDIRYFFQQASEGHGWGLFYLLLAVVLVLLLLTTLYTMGYVAKFETTRWRAFRSSFIIMLMHPFRNLLFLVLGAGMILLISFQAWFLLFLPVFYMLSFVQFLEKAFYNLMTDEEKAKEDERNRDYASLEKKEQNEK</sequence>
<accession>A0A9D1E996</accession>
<feature type="transmembrane region" description="Helical" evidence="2">
    <location>
        <begin position="73"/>
        <end position="94"/>
    </location>
</feature>
<keyword evidence="2" id="KW-1133">Transmembrane helix</keyword>
<dbReference type="EMBL" id="DVHM01000093">
    <property type="protein sequence ID" value="HIR70747.1"/>
    <property type="molecule type" value="Genomic_DNA"/>
</dbReference>
<protein>
    <submittedName>
        <fullName evidence="3">YesL family protein</fullName>
    </submittedName>
</protein>
<keyword evidence="2" id="KW-0472">Membrane</keyword>
<proteinExistence type="predicted"/>
<reference evidence="3" key="1">
    <citation type="submission" date="2020-10" db="EMBL/GenBank/DDBJ databases">
        <authorList>
            <person name="Gilroy R."/>
        </authorList>
    </citation>
    <scope>NUCLEOTIDE SEQUENCE</scope>
    <source>
        <strain evidence="3">ChiSjej5B23-6657</strain>
    </source>
</reference>
<feature type="transmembrane region" description="Helical" evidence="2">
    <location>
        <begin position="20"/>
        <end position="44"/>
    </location>
</feature>
<feature type="transmembrane region" description="Helical" evidence="2">
    <location>
        <begin position="150"/>
        <end position="169"/>
    </location>
</feature>
<keyword evidence="2" id="KW-0812">Transmembrane</keyword>
<dbReference type="InterPro" id="IPR006938">
    <property type="entry name" value="DUF624"/>
</dbReference>
<organism evidence="3 4">
    <name type="scientific">Candidatus Pullilachnospira gallistercoris</name>
    <dbReference type="NCBI Taxonomy" id="2840911"/>
    <lineage>
        <taxon>Bacteria</taxon>
        <taxon>Bacillati</taxon>
        <taxon>Bacillota</taxon>
        <taxon>Clostridia</taxon>
        <taxon>Lachnospirales</taxon>
        <taxon>Lachnospiraceae</taxon>
        <taxon>Lachnospiraceae incertae sedis</taxon>
        <taxon>Candidatus Pullilachnospira</taxon>
    </lineage>
</organism>
<evidence type="ECO:0000256" key="2">
    <source>
        <dbReference type="SAM" id="Phobius"/>
    </source>
</evidence>
<comment type="caution">
    <text evidence="3">The sequence shown here is derived from an EMBL/GenBank/DDBJ whole genome shotgun (WGS) entry which is preliminary data.</text>
</comment>